<dbReference type="GO" id="GO:0016787">
    <property type="term" value="F:hydrolase activity"/>
    <property type="evidence" value="ECO:0007669"/>
    <property type="project" value="UniProtKB-KW"/>
</dbReference>
<dbReference type="Proteomes" id="UP001368618">
    <property type="component" value="Chromosome"/>
</dbReference>
<protein>
    <submittedName>
        <fullName evidence="7">S49 family peptidase</fullName>
        <ecNumber evidence="7">3.4.21.-</ecNumber>
    </submittedName>
</protein>
<dbReference type="InterPro" id="IPR029045">
    <property type="entry name" value="ClpP/crotonase-like_dom_sf"/>
</dbReference>
<reference evidence="7" key="1">
    <citation type="submission" date="2023-09" db="EMBL/GenBank/DDBJ databases">
        <title>Genomes of two closely related lineages of the louse Polyplax serrata with different host specificities.</title>
        <authorList>
            <person name="Martinu J."/>
            <person name="Tarabai H."/>
            <person name="Stefka J."/>
            <person name="Hypsa V."/>
        </authorList>
    </citation>
    <scope>NUCLEOTIDE SEQUENCE [LARGE SCALE GENOMIC DNA]</scope>
    <source>
        <strain evidence="7">98ZLc_SE</strain>
    </source>
</reference>
<dbReference type="PANTHER" id="PTHR42987">
    <property type="entry name" value="PEPTIDASE S49"/>
    <property type="match status" value="1"/>
</dbReference>
<evidence type="ECO:0000313" key="8">
    <source>
        <dbReference type="Proteomes" id="UP001368618"/>
    </source>
</evidence>
<feature type="transmembrane region" description="Helical" evidence="5">
    <location>
        <begin position="32"/>
        <end position="53"/>
    </location>
</feature>
<evidence type="ECO:0000256" key="4">
    <source>
        <dbReference type="ARBA" id="ARBA00022825"/>
    </source>
</evidence>
<keyword evidence="5" id="KW-0472">Membrane</keyword>
<name>A0ABZ2GWX8_9GAMM</name>
<proteinExistence type="inferred from homology"/>
<keyword evidence="5" id="KW-1133">Transmembrane helix</keyword>
<dbReference type="SUPFAM" id="SSF52096">
    <property type="entry name" value="ClpP/crotonase"/>
    <property type="match status" value="1"/>
</dbReference>
<gene>
    <name evidence="7" type="ORF">RQL39_00420</name>
</gene>
<keyword evidence="8" id="KW-1185">Reference proteome</keyword>
<evidence type="ECO:0000313" key="7">
    <source>
        <dbReference type="EMBL" id="WWR11625.1"/>
    </source>
</evidence>
<dbReference type="Pfam" id="PF01343">
    <property type="entry name" value="Peptidase_S49"/>
    <property type="match status" value="1"/>
</dbReference>
<dbReference type="Gene3D" id="3.90.226.10">
    <property type="entry name" value="2-enoyl-CoA Hydratase, Chain A, domain 1"/>
    <property type="match status" value="1"/>
</dbReference>
<evidence type="ECO:0000256" key="2">
    <source>
        <dbReference type="ARBA" id="ARBA00022670"/>
    </source>
</evidence>
<keyword evidence="5" id="KW-0812">Transmembrane</keyword>
<dbReference type="CDD" id="cd07023">
    <property type="entry name" value="S49_Sppa_N_C"/>
    <property type="match status" value="1"/>
</dbReference>
<organism evidence="7 8">
    <name type="scientific">Candidatus Legionella polyplacis</name>
    <dbReference type="NCBI Taxonomy" id="2005262"/>
    <lineage>
        <taxon>Bacteria</taxon>
        <taxon>Pseudomonadati</taxon>
        <taxon>Pseudomonadota</taxon>
        <taxon>Gammaproteobacteria</taxon>
        <taxon>Legionellales</taxon>
        <taxon>Legionellaceae</taxon>
        <taxon>Legionella</taxon>
    </lineage>
</organism>
<accession>A0ABZ2GWX8</accession>
<sequence>MNNFVSNKNIKRQNLFTNKYDSFLLYQKYEYIWVWIKRIFLVLFIFFVVFQFLNKNNNNNVEHVGLIDIDGPIFNSYYANSENFSRSMNLAYKSKGLKAIILRINSPGGSPVQADYIYNTVQYYRKNFPKIKIYSVCSDICTSAAYYIASGAEYIYANPSSIIGSIGVLYNGFGFVDTIKKLGISRRVYTSGENKNFLDSFLPIKSYQLKVLHRILFDIHKQFIKQVIKGRGNRLKINKYKNIFSGIFWTGIDAKTIGLIDGFASSDQVAFDILKINKVINYSYKYNIIEKFFKTMIMSVMSQFSMIFKFDNEIRY</sequence>
<keyword evidence="2" id="KW-0645">Protease</keyword>
<comment type="similarity">
    <text evidence="1">Belongs to the peptidase S49 family.</text>
</comment>
<dbReference type="EMBL" id="CP135137">
    <property type="protein sequence ID" value="WWR11625.1"/>
    <property type="molecule type" value="Genomic_DNA"/>
</dbReference>
<evidence type="ECO:0000256" key="1">
    <source>
        <dbReference type="ARBA" id="ARBA00008683"/>
    </source>
</evidence>
<keyword evidence="4" id="KW-0720">Serine protease</keyword>
<dbReference type="RefSeq" id="WP_338516176.1">
    <property type="nucleotide sequence ID" value="NZ_CP135137.1"/>
</dbReference>
<dbReference type="Gene3D" id="6.20.330.10">
    <property type="match status" value="1"/>
</dbReference>
<evidence type="ECO:0000256" key="5">
    <source>
        <dbReference type="SAM" id="Phobius"/>
    </source>
</evidence>
<feature type="domain" description="Peptidase S49" evidence="6">
    <location>
        <begin position="130"/>
        <end position="270"/>
    </location>
</feature>
<evidence type="ECO:0000256" key="3">
    <source>
        <dbReference type="ARBA" id="ARBA00022801"/>
    </source>
</evidence>
<evidence type="ECO:0000259" key="6">
    <source>
        <dbReference type="Pfam" id="PF01343"/>
    </source>
</evidence>
<dbReference type="InterPro" id="IPR047272">
    <property type="entry name" value="S49_SppA_C"/>
</dbReference>
<dbReference type="InterPro" id="IPR002142">
    <property type="entry name" value="Peptidase_S49"/>
</dbReference>
<dbReference type="EC" id="3.4.21.-" evidence="7"/>
<keyword evidence="3 7" id="KW-0378">Hydrolase</keyword>
<dbReference type="PANTHER" id="PTHR42987:SF8">
    <property type="entry name" value="PROTEINASE"/>
    <property type="match status" value="1"/>
</dbReference>